<dbReference type="STRING" id="40998.A0A2P7ZY26"/>
<feature type="region of interest" description="Disordered" evidence="2">
    <location>
        <begin position="319"/>
        <end position="374"/>
    </location>
</feature>
<accession>A0A2P7ZY26</accession>
<proteinExistence type="predicted"/>
<dbReference type="GO" id="GO:0005794">
    <property type="term" value="C:Golgi apparatus"/>
    <property type="evidence" value="ECO:0007669"/>
    <property type="project" value="TreeGrafter"/>
</dbReference>
<evidence type="ECO:0000313" key="3">
    <source>
        <dbReference type="EMBL" id="PSK53128.1"/>
    </source>
</evidence>
<feature type="coiled-coil region" evidence="1">
    <location>
        <begin position="451"/>
        <end position="485"/>
    </location>
</feature>
<evidence type="ECO:0000256" key="2">
    <source>
        <dbReference type="SAM" id="MobiDB-lite"/>
    </source>
</evidence>
<feature type="compositionally biased region" description="Polar residues" evidence="2">
    <location>
        <begin position="363"/>
        <end position="374"/>
    </location>
</feature>
<evidence type="ECO:0000313" key="4">
    <source>
        <dbReference type="Proteomes" id="UP000243723"/>
    </source>
</evidence>
<keyword evidence="1" id="KW-0175">Coiled coil</keyword>
<keyword evidence="4" id="KW-1185">Reference proteome</keyword>
<dbReference type="Gene3D" id="1.10.287.1490">
    <property type="match status" value="1"/>
</dbReference>
<feature type="compositionally biased region" description="Polar residues" evidence="2">
    <location>
        <begin position="319"/>
        <end position="340"/>
    </location>
</feature>
<gene>
    <name evidence="3" type="ORF">B9Z65_3328</name>
</gene>
<dbReference type="EMBL" id="NHZQ01000102">
    <property type="protein sequence ID" value="PSK53128.1"/>
    <property type="molecule type" value="Genomic_DNA"/>
</dbReference>
<feature type="coiled-coil region" evidence="1">
    <location>
        <begin position="519"/>
        <end position="567"/>
    </location>
</feature>
<dbReference type="PANTHER" id="PTHR19327">
    <property type="entry name" value="GOLGIN"/>
    <property type="match status" value="1"/>
</dbReference>
<dbReference type="GO" id="GO:0031267">
    <property type="term" value="F:small GTPase binding"/>
    <property type="evidence" value="ECO:0007669"/>
    <property type="project" value="TreeGrafter"/>
</dbReference>
<comment type="caution">
    <text evidence="3">The sequence shown here is derived from an EMBL/GenBank/DDBJ whole genome shotgun (WGS) entry which is preliminary data.</text>
</comment>
<name>A0A2P7ZY26_9PEZI</name>
<feature type="compositionally biased region" description="Acidic residues" evidence="2">
    <location>
        <begin position="601"/>
        <end position="610"/>
    </location>
</feature>
<reference evidence="3 4" key="1">
    <citation type="submission" date="2017-05" db="EMBL/GenBank/DDBJ databases">
        <title>Draft genome sequence of Elsinoe australis.</title>
        <authorList>
            <person name="Cheng Q."/>
        </authorList>
    </citation>
    <scope>NUCLEOTIDE SEQUENCE [LARGE SCALE GENOMIC DNA]</scope>
    <source>
        <strain evidence="3 4">NL1</strain>
    </source>
</reference>
<feature type="region of interest" description="Disordered" evidence="2">
    <location>
        <begin position="62"/>
        <end position="85"/>
    </location>
</feature>
<feature type="region of interest" description="Disordered" evidence="2">
    <location>
        <begin position="575"/>
        <end position="667"/>
    </location>
</feature>
<evidence type="ECO:0000256" key="1">
    <source>
        <dbReference type="SAM" id="Coils"/>
    </source>
</evidence>
<organism evidence="3 4">
    <name type="scientific">Elsinoe australis</name>
    <dbReference type="NCBI Taxonomy" id="40998"/>
    <lineage>
        <taxon>Eukaryota</taxon>
        <taxon>Fungi</taxon>
        <taxon>Dikarya</taxon>
        <taxon>Ascomycota</taxon>
        <taxon>Pezizomycotina</taxon>
        <taxon>Dothideomycetes</taxon>
        <taxon>Dothideomycetidae</taxon>
        <taxon>Myriangiales</taxon>
        <taxon>Elsinoaceae</taxon>
        <taxon>Elsinoe</taxon>
    </lineage>
</organism>
<feature type="compositionally biased region" description="Low complexity" evidence="2">
    <location>
        <begin position="62"/>
        <end position="76"/>
    </location>
</feature>
<dbReference type="GO" id="GO:0048193">
    <property type="term" value="P:Golgi vesicle transport"/>
    <property type="evidence" value="ECO:0007669"/>
    <property type="project" value="TreeGrafter"/>
</dbReference>
<dbReference type="Proteomes" id="UP000243723">
    <property type="component" value="Unassembled WGS sequence"/>
</dbReference>
<dbReference type="AlphaFoldDB" id="A0A2P7ZY26"/>
<sequence>MAKGSFKPGPRYSKPLEHSAEYLLHHVRSTRHSISADNKRISRAYNGPNLCARTLSPRKPLLNHLTSSSSSLTNPSATVTSSSLNSQPLTNTSEYVLWRKALSSSRGGIMKEVMENNMCVKKFYAPLREVKNVIDGEHHNWLSTFFKRLGRENKESVTYLEEIKNLKFRNEKLQTQLVFTASRSFSELKEAAKMVENNHQELVNTHQELKKTHQELENTHQELEKIKAQLETANITSTNSTSQVQSLQQQLQEAKQAFQTNQQLCSSKDAEISELTSKLAGAENTRTALSESKAEIERLRAELEGVQNGKHQMEWSKNSEIQSLQNQLSTAGDANQQLTRSRSDVAELQHQLQQASAEKHKLQQSANSELSRLDSQLTSASNLNDQLNNSVSSLRRQIQNMQVEQAEDQRGRHDIGDIQLELAWKELNEANNKLAKAATAKSDWHRKFLYANQELKGLRRHRARIEDLERQVRKWSQACAAKDKELQQIKADNGVNDITALFGDTAVGSAVSVDSNKQVEELKQAIQDKDDTIKRLNAQVEELGGKVEEAEADLREYSKRQADKEREQIHLDAARRRARKALNTAAPGHNTTRADEFQEAREDELEDVDRDGDLVIDSVEADLDTAPAEGMDTDAPPAGSHPVTSMEDVDSPRPRSSMALSPSPPPR</sequence>
<dbReference type="PANTHER" id="PTHR19327:SF0">
    <property type="entry name" value="GOLGIN SUBFAMILY A MEMBER 4"/>
    <property type="match status" value="1"/>
</dbReference>
<protein>
    <submittedName>
        <fullName evidence="3">Myosin type-2 heavy chain 2</fullName>
    </submittedName>
</protein>